<dbReference type="InterPro" id="IPR011006">
    <property type="entry name" value="CheY-like_superfamily"/>
</dbReference>
<dbReference type="Gene3D" id="1.10.287.130">
    <property type="match status" value="1"/>
</dbReference>
<keyword evidence="6" id="KW-0418">Kinase</keyword>
<dbReference type="SUPFAM" id="SSF47384">
    <property type="entry name" value="Homodimeric domain of signal transducing histidine kinase"/>
    <property type="match status" value="1"/>
</dbReference>
<dbReference type="Pfam" id="PF01590">
    <property type="entry name" value="GAF"/>
    <property type="match status" value="1"/>
</dbReference>
<gene>
    <name evidence="15" type="ORF">H6G14_17440</name>
</gene>
<organism evidence="15 16">
    <name type="scientific">Nostoc parmelioides FACHB-3921</name>
    <dbReference type="NCBI Taxonomy" id="2692909"/>
    <lineage>
        <taxon>Bacteria</taxon>
        <taxon>Bacillati</taxon>
        <taxon>Cyanobacteriota</taxon>
        <taxon>Cyanophyceae</taxon>
        <taxon>Nostocales</taxon>
        <taxon>Nostocaceae</taxon>
        <taxon>Nostoc</taxon>
    </lineage>
</organism>
<dbReference type="CDD" id="cd17580">
    <property type="entry name" value="REC_2_DhkD-like"/>
    <property type="match status" value="1"/>
</dbReference>
<evidence type="ECO:0000259" key="13">
    <source>
        <dbReference type="PROSITE" id="PS50112"/>
    </source>
</evidence>
<comment type="similarity">
    <text evidence="2">In the N-terminal section; belongs to the phytochrome family.</text>
</comment>
<dbReference type="PRINTS" id="PR00344">
    <property type="entry name" value="BCTRLSENSOR"/>
</dbReference>
<feature type="domain" description="Response regulatory" evidence="12">
    <location>
        <begin position="7"/>
        <end position="126"/>
    </location>
</feature>
<dbReference type="RefSeq" id="WP_190568630.1">
    <property type="nucleotide sequence ID" value="NZ_JACJQL010000026.1"/>
</dbReference>
<dbReference type="InterPro" id="IPR001789">
    <property type="entry name" value="Sig_transdc_resp-reg_receiver"/>
</dbReference>
<evidence type="ECO:0000256" key="3">
    <source>
        <dbReference type="ARBA" id="ARBA00012438"/>
    </source>
</evidence>
<evidence type="ECO:0000259" key="10">
    <source>
        <dbReference type="PROSITE" id="PS50046"/>
    </source>
</evidence>
<dbReference type="Pfam" id="PF08448">
    <property type="entry name" value="PAS_4"/>
    <property type="match status" value="1"/>
</dbReference>
<dbReference type="SMART" id="SM00387">
    <property type="entry name" value="HATPase_c"/>
    <property type="match status" value="1"/>
</dbReference>
<dbReference type="CDD" id="cd00082">
    <property type="entry name" value="HisKA"/>
    <property type="match status" value="1"/>
</dbReference>
<dbReference type="SMART" id="SM00065">
    <property type="entry name" value="GAF"/>
    <property type="match status" value="1"/>
</dbReference>
<dbReference type="EC" id="2.7.13.3" evidence="3"/>
<dbReference type="InterPro" id="IPR001610">
    <property type="entry name" value="PAC"/>
</dbReference>
<dbReference type="SMART" id="SM00086">
    <property type="entry name" value="PAC"/>
    <property type="match status" value="5"/>
</dbReference>
<feature type="coiled-coil region" evidence="9">
    <location>
        <begin position="1103"/>
        <end position="1133"/>
    </location>
</feature>
<feature type="domain" description="PAC" evidence="14">
    <location>
        <begin position="801"/>
        <end position="858"/>
    </location>
</feature>
<dbReference type="PANTHER" id="PTHR43304">
    <property type="entry name" value="PHYTOCHROME-LIKE PROTEIN CPH1"/>
    <property type="match status" value="1"/>
</dbReference>
<dbReference type="Pfam" id="PF02518">
    <property type="entry name" value="HATPase_c"/>
    <property type="match status" value="1"/>
</dbReference>
<keyword evidence="4 8" id="KW-0597">Phosphoprotein</keyword>
<accession>A0ABR8BH95</accession>
<evidence type="ECO:0000256" key="2">
    <source>
        <dbReference type="ARBA" id="ARBA00006402"/>
    </source>
</evidence>
<comment type="catalytic activity">
    <reaction evidence="1">
        <text>ATP + protein L-histidine = ADP + protein N-phospho-L-histidine.</text>
        <dbReference type="EC" id="2.7.13.3"/>
    </reaction>
</comment>
<dbReference type="CDD" id="cd00156">
    <property type="entry name" value="REC"/>
    <property type="match status" value="1"/>
</dbReference>
<dbReference type="CDD" id="cd00130">
    <property type="entry name" value="PAS"/>
    <property type="match status" value="4"/>
</dbReference>
<evidence type="ECO:0000256" key="9">
    <source>
        <dbReference type="SAM" id="Coils"/>
    </source>
</evidence>
<keyword evidence="9" id="KW-0175">Coiled coil</keyword>
<evidence type="ECO:0000256" key="8">
    <source>
        <dbReference type="PROSITE-ProRule" id="PRU00169"/>
    </source>
</evidence>
<dbReference type="PROSITE" id="PS50113">
    <property type="entry name" value="PAC"/>
    <property type="match status" value="5"/>
</dbReference>
<evidence type="ECO:0000256" key="1">
    <source>
        <dbReference type="ARBA" id="ARBA00000085"/>
    </source>
</evidence>
<dbReference type="Pfam" id="PF00512">
    <property type="entry name" value="HisKA"/>
    <property type="match status" value="1"/>
</dbReference>
<dbReference type="Gene3D" id="3.30.450.20">
    <property type="entry name" value="PAS domain"/>
    <property type="match status" value="6"/>
</dbReference>
<dbReference type="InterPro" id="IPR013655">
    <property type="entry name" value="PAS_fold_3"/>
</dbReference>
<dbReference type="Gene3D" id="3.30.565.10">
    <property type="entry name" value="Histidine kinase-like ATPase, C-terminal domain"/>
    <property type="match status" value="1"/>
</dbReference>
<evidence type="ECO:0000256" key="7">
    <source>
        <dbReference type="ARBA" id="ARBA00023012"/>
    </source>
</evidence>
<feature type="domain" description="PAS" evidence="13">
    <location>
        <begin position="987"/>
        <end position="1057"/>
    </location>
</feature>
<evidence type="ECO:0000256" key="5">
    <source>
        <dbReference type="ARBA" id="ARBA00022679"/>
    </source>
</evidence>
<feature type="modified residue" description="4-aspartylphosphate" evidence="8">
    <location>
        <position position="59"/>
    </location>
</feature>
<dbReference type="InterPro" id="IPR036890">
    <property type="entry name" value="HATPase_C_sf"/>
</dbReference>
<dbReference type="InterPro" id="IPR000014">
    <property type="entry name" value="PAS"/>
</dbReference>
<dbReference type="PROSITE" id="PS50046">
    <property type="entry name" value="PHYTOCHROME_2"/>
    <property type="match status" value="1"/>
</dbReference>
<feature type="domain" description="Response regulatory" evidence="12">
    <location>
        <begin position="1376"/>
        <end position="1494"/>
    </location>
</feature>
<evidence type="ECO:0000313" key="16">
    <source>
        <dbReference type="Proteomes" id="UP000621307"/>
    </source>
</evidence>
<dbReference type="Pfam" id="PF00072">
    <property type="entry name" value="Response_reg"/>
    <property type="match status" value="2"/>
</dbReference>
<dbReference type="PROSITE" id="PS50112">
    <property type="entry name" value="PAS"/>
    <property type="match status" value="3"/>
</dbReference>
<evidence type="ECO:0000259" key="11">
    <source>
        <dbReference type="PROSITE" id="PS50109"/>
    </source>
</evidence>
<feature type="domain" description="Histidine kinase" evidence="11">
    <location>
        <begin position="1137"/>
        <end position="1354"/>
    </location>
</feature>
<feature type="domain" description="PAC" evidence="14">
    <location>
        <begin position="1060"/>
        <end position="1112"/>
    </location>
</feature>
<feature type="domain" description="PAC" evidence="14">
    <location>
        <begin position="419"/>
        <end position="471"/>
    </location>
</feature>
<dbReference type="Pfam" id="PF08447">
    <property type="entry name" value="PAS_3"/>
    <property type="match status" value="4"/>
</dbReference>
<dbReference type="Gene3D" id="2.10.70.100">
    <property type="match status" value="2"/>
</dbReference>
<dbReference type="EMBL" id="JACJQL010000026">
    <property type="protein sequence ID" value="MBD2253069.1"/>
    <property type="molecule type" value="Genomic_DNA"/>
</dbReference>
<evidence type="ECO:0000259" key="14">
    <source>
        <dbReference type="PROSITE" id="PS50113"/>
    </source>
</evidence>
<dbReference type="InterPro" id="IPR000700">
    <property type="entry name" value="PAS-assoc_C"/>
</dbReference>
<dbReference type="InterPro" id="IPR029016">
    <property type="entry name" value="GAF-like_dom_sf"/>
</dbReference>
<dbReference type="SMART" id="SM00448">
    <property type="entry name" value="REC"/>
    <property type="match status" value="2"/>
</dbReference>
<dbReference type="SUPFAM" id="SSF55781">
    <property type="entry name" value="GAF domain-like"/>
    <property type="match status" value="1"/>
</dbReference>
<dbReference type="PROSITE" id="PS50109">
    <property type="entry name" value="HIS_KIN"/>
    <property type="match status" value="1"/>
</dbReference>
<dbReference type="InterPro" id="IPR003661">
    <property type="entry name" value="HisK_dim/P_dom"/>
</dbReference>
<dbReference type="InterPro" id="IPR036097">
    <property type="entry name" value="HisK_dim/P_sf"/>
</dbReference>
<evidence type="ECO:0000313" key="15">
    <source>
        <dbReference type="EMBL" id="MBD2253069.1"/>
    </source>
</evidence>
<feature type="modified residue" description="4-aspartylphosphate" evidence="8">
    <location>
        <position position="1425"/>
    </location>
</feature>
<feature type="domain" description="PAC" evidence="14">
    <location>
        <begin position="547"/>
        <end position="599"/>
    </location>
</feature>
<proteinExistence type="inferred from homology"/>
<feature type="domain" description="Phytochrome chromophore attachment site" evidence="10">
    <location>
        <begin position="158"/>
        <end position="313"/>
    </location>
</feature>
<protein>
    <recommendedName>
        <fullName evidence="3">histidine kinase</fullName>
        <ecNumber evidence="3">2.7.13.3</ecNumber>
    </recommendedName>
</protein>
<dbReference type="InterPro" id="IPR005467">
    <property type="entry name" value="His_kinase_dom"/>
</dbReference>
<dbReference type="Proteomes" id="UP000621307">
    <property type="component" value="Unassembled WGS sequence"/>
</dbReference>
<dbReference type="SUPFAM" id="SSF52172">
    <property type="entry name" value="CheY-like"/>
    <property type="match status" value="2"/>
</dbReference>
<keyword evidence="16" id="KW-1185">Reference proteome</keyword>
<dbReference type="Gene3D" id="3.40.50.2300">
    <property type="match status" value="2"/>
</dbReference>
<dbReference type="SUPFAM" id="SSF55785">
    <property type="entry name" value="PYP-like sensor domain (PAS domain)"/>
    <property type="match status" value="6"/>
</dbReference>
<dbReference type="InterPro" id="IPR016132">
    <property type="entry name" value="Phyto_chromo_attachment"/>
</dbReference>
<sequence>MSQKQRTLLIVDDSPEDRELYRRYLLRDSEYSYTILEANLAQEGLERWQQHQPDALLLDYRLPDMDGLDFLAQLQPSTQQRCLPVIVVTGQGNEAIAVKAMKAGAQDYIVKEQITPEGLQKAVNGVIETVQLHTQLQQRIERERVVLYITRKIYQSLNLDEILQTTVTEVREFLHTDHVLVFQLKPDGDGTVIAESVGAEWRSLLSRTMYDPCLAENNLAWNPLETVSYDPAFVENYIQRYRQGYVTAIFDIQDSTIDTCHMELLAQFQVKANLVVPIITDNHFWGLLIAHNCATPRRWQPIEIDLLKELAIQVGIAIRQAELYQQAQNELTERRQVEAELRQSEELLRLALSASQMGTWNWNIQTGKISWSDNLEAFFGLEPGEFDGSLEMFVARLHPEDRDRLLAEVARAVATGEDYDIEFRVVYPNGKIRWALSQGKVFYDQHGQPMQMAGIDMDITERKLSAEALRESEERFRQLAENIDAVFWIREVSENRVTYVSPAYERLWGLNPQELYQGQQAWVDRIHPEDRESTERAFQEKAVPGQFDEEYRIILADGSIRWVHDRCFPLRDETGEIYRFAGIAEDISDRKQAELALRKSEERFRTSVENMLDCFGVYRTVRNEQGQIVDFVTEYVNHAACVNNQMTYEEQIGQGLCKLLPGHRESGLFDEYCQVVETGRPLIKDSLIYEDEYGQQRLVKAFDIRVAKFGDGFVATWRDITTRQQTEEALRQSEEFKNRILDSSSDCIKVLNLDGRLLYMNTGGLCLMEIDDLNSYLNTEWLCFWEGSYRQQAEEALAAAKTGEIRIFRGYCPTVKGTPKWWDVVVSPILDASGQIERILLISRDITERKKTELLLQESEARLKLAYKATRSGVWDWDISRNSAHVSEEYCNLFGLDPTTEEVSFEQWLSRLHPDDRTSANEIVSSTIQQQQEYYETDYRILHPDGIRWLAARGKVFYDAAGNAVRMLGNVQDITDRKQVEEELRQSEERFRTLADNMSQFAWMADENGSIFWYNQRWFEYTGTILEEMQGWGWRKVQHPDHIDRVVDHIRHCFETGELWEDTFPLRRKDGQYFWFLSRATPIRDAQGKVLRWFGTNTDITERQEAEQERDRLFQLEQAARAEAERANRIKDEFLAVLSHELRSPLNPILGWTKLLQSRKLSETKTAEALATIERNAKLQTQLIDDLLDVAKILRGKLSIDASPVNLAFVIESALDTVRTAAVAKSITLHPVLPNIGQVSGDSNRLQQIVWNLLSNAIKFTPNGGRVEIRLQSLDNQAQITVSDTGKGINLEFLPHIFESFRQEDVSVTRKYGGLGLGLAIVRQLVEAHGGTITADSPGVGLGATFTVQLPLLNVEPQIKPPDELPKLALELTGIRVLTVDDDADARELLTVLLAEYGATVKTVGSAAEVLANIESFQPDVLVSDIGMPEVDGYSLIQQIRTLPPEKGGKIPAIALTAYARVEDSQLAITSGFQRHVTKPLDPEELVQAVVALKRN</sequence>
<evidence type="ECO:0000256" key="4">
    <source>
        <dbReference type="ARBA" id="ARBA00022553"/>
    </source>
</evidence>
<dbReference type="PROSITE" id="PS50110">
    <property type="entry name" value="RESPONSE_REGULATORY"/>
    <property type="match status" value="2"/>
</dbReference>
<dbReference type="InterPro" id="IPR004358">
    <property type="entry name" value="Sig_transdc_His_kin-like_C"/>
</dbReference>
<dbReference type="InterPro" id="IPR013656">
    <property type="entry name" value="PAS_4"/>
</dbReference>
<dbReference type="NCBIfam" id="TIGR00229">
    <property type="entry name" value="sensory_box"/>
    <property type="match status" value="5"/>
</dbReference>
<evidence type="ECO:0000256" key="6">
    <source>
        <dbReference type="ARBA" id="ARBA00022777"/>
    </source>
</evidence>
<dbReference type="CDD" id="cd16922">
    <property type="entry name" value="HATPase_EvgS-ArcB-TorS-like"/>
    <property type="match status" value="1"/>
</dbReference>
<comment type="caution">
    <text evidence="15">The sequence shown here is derived from an EMBL/GenBank/DDBJ whole genome shotgun (WGS) entry which is preliminary data.</text>
</comment>
<reference evidence="15 16" key="1">
    <citation type="journal article" date="2020" name="ISME J.">
        <title>Comparative genomics reveals insights into cyanobacterial evolution and habitat adaptation.</title>
        <authorList>
            <person name="Chen M.Y."/>
            <person name="Teng W.K."/>
            <person name="Zhao L."/>
            <person name="Hu C.X."/>
            <person name="Zhou Y.K."/>
            <person name="Han B.P."/>
            <person name="Song L.R."/>
            <person name="Shu W.S."/>
        </authorList>
    </citation>
    <scope>NUCLEOTIDE SEQUENCE [LARGE SCALE GENOMIC DNA]</scope>
    <source>
        <strain evidence="15 16">FACHB-3921</strain>
    </source>
</reference>
<feature type="domain" description="PAS" evidence="13">
    <location>
        <begin position="344"/>
        <end position="416"/>
    </location>
</feature>
<name>A0ABR8BH95_9NOSO</name>
<dbReference type="InterPro" id="IPR003018">
    <property type="entry name" value="GAF"/>
</dbReference>
<evidence type="ECO:0000259" key="12">
    <source>
        <dbReference type="PROSITE" id="PS50110"/>
    </source>
</evidence>
<feature type="domain" description="PAC" evidence="14">
    <location>
        <begin position="935"/>
        <end position="986"/>
    </location>
</feature>
<feature type="coiled-coil region" evidence="9">
    <location>
        <begin position="327"/>
        <end position="354"/>
    </location>
</feature>
<dbReference type="SMART" id="SM00091">
    <property type="entry name" value="PAS"/>
    <property type="match status" value="5"/>
</dbReference>
<dbReference type="PANTHER" id="PTHR43304:SF1">
    <property type="entry name" value="PAC DOMAIN-CONTAINING PROTEIN"/>
    <property type="match status" value="1"/>
</dbReference>
<dbReference type="InterPro" id="IPR052162">
    <property type="entry name" value="Sensor_kinase/Photoreceptor"/>
</dbReference>
<keyword evidence="7" id="KW-0902">Two-component regulatory system</keyword>
<dbReference type="Gene3D" id="3.30.450.40">
    <property type="match status" value="1"/>
</dbReference>
<dbReference type="InterPro" id="IPR003594">
    <property type="entry name" value="HATPase_dom"/>
</dbReference>
<dbReference type="InterPro" id="IPR035965">
    <property type="entry name" value="PAS-like_dom_sf"/>
</dbReference>
<keyword evidence="5" id="KW-0808">Transferase</keyword>
<dbReference type="SUPFAM" id="SSF55874">
    <property type="entry name" value="ATPase domain of HSP90 chaperone/DNA topoisomerase II/histidine kinase"/>
    <property type="match status" value="1"/>
</dbReference>
<dbReference type="SMART" id="SM00388">
    <property type="entry name" value="HisKA"/>
    <property type="match status" value="1"/>
</dbReference>
<feature type="domain" description="PAS" evidence="13">
    <location>
        <begin position="472"/>
        <end position="546"/>
    </location>
</feature>